<keyword evidence="2" id="KW-1185">Reference proteome</keyword>
<gene>
    <name evidence="1" type="ORF">BN2614_LOCUS1</name>
</gene>
<organism evidence="1 2">
    <name type="scientific">Gulo gulo</name>
    <name type="common">Wolverine</name>
    <name type="synonym">Gluton</name>
    <dbReference type="NCBI Taxonomy" id="48420"/>
    <lineage>
        <taxon>Eukaryota</taxon>
        <taxon>Metazoa</taxon>
        <taxon>Chordata</taxon>
        <taxon>Craniata</taxon>
        <taxon>Vertebrata</taxon>
        <taxon>Euteleostomi</taxon>
        <taxon>Mammalia</taxon>
        <taxon>Eutheria</taxon>
        <taxon>Laurasiatheria</taxon>
        <taxon>Carnivora</taxon>
        <taxon>Caniformia</taxon>
        <taxon>Musteloidea</taxon>
        <taxon>Mustelidae</taxon>
        <taxon>Guloninae</taxon>
        <taxon>Gulo</taxon>
    </lineage>
</organism>
<evidence type="ECO:0000313" key="1">
    <source>
        <dbReference type="EMBL" id="VCX39197.1"/>
    </source>
</evidence>
<sequence>VILDDTKSLKVTRTQENTVPRKKETLSSSWKWKTSICSKCGLVIMYISFHQPETQKCEDCPAPPNF</sequence>
<dbReference type="Proteomes" id="UP000269945">
    <property type="component" value="Unassembled WGS sequence"/>
</dbReference>
<dbReference type="AlphaFoldDB" id="A0A9X9M8A7"/>
<proteinExistence type="predicted"/>
<evidence type="ECO:0000313" key="2">
    <source>
        <dbReference type="Proteomes" id="UP000269945"/>
    </source>
</evidence>
<name>A0A9X9M8A7_GULGU</name>
<protein>
    <submittedName>
        <fullName evidence="1">Uncharacterized protein</fullName>
    </submittedName>
</protein>
<dbReference type="EMBL" id="CYRY02044312">
    <property type="protein sequence ID" value="VCX39197.1"/>
    <property type="molecule type" value="Genomic_DNA"/>
</dbReference>
<reference evidence="1 2" key="1">
    <citation type="submission" date="2018-10" db="EMBL/GenBank/DDBJ databases">
        <authorList>
            <person name="Ekblom R."/>
            <person name="Jareborg N."/>
        </authorList>
    </citation>
    <scope>NUCLEOTIDE SEQUENCE [LARGE SCALE GENOMIC DNA]</scope>
    <source>
        <tissue evidence="1">Muscle</tissue>
    </source>
</reference>
<feature type="non-terminal residue" evidence="1">
    <location>
        <position position="66"/>
    </location>
</feature>
<accession>A0A9X9M8A7</accession>
<comment type="caution">
    <text evidence="1">The sequence shown here is derived from an EMBL/GenBank/DDBJ whole genome shotgun (WGS) entry which is preliminary data.</text>
</comment>
<feature type="non-terminal residue" evidence="1">
    <location>
        <position position="1"/>
    </location>
</feature>